<organism evidence="2">
    <name type="scientific">Tanacetum cinerariifolium</name>
    <name type="common">Dalmatian daisy</name>
    <name type="synonym">Chrysanthemum cinerariifolium</name>
    <dbReference type="NCBI Taxonomy" id="118510"/>
    <lineage>
        <taxon>Eukaryota</taxon>
        <taxon>Viridiplantae</taxon>
        <taxon>Streptophyta</taxon>
        <taxon>Embryophyta</taxon>
        <taxon>Tracheophyta</taxon>
        <taxon>Spermatophyta</taxon>
        <taxon>Magnoliopsida</taxon>
        <taxon>eudicotyledons</taxon>
        <taxon>Gunneridae</taxon>
        <taxon>Pentapetalae</taxon>
        <taxon>asterids</taxon>
        <taxon>campanulids</taxon>
        <taxon>Asterales</taxon>
        <taxon>Asteraceae</taxon>
        <taxon>Asteroideae</taxon>
        <taxon>Anthemideae</taxon>
        <taxon>Anthemidinae</taxon>
        <taxon>Tanacetum</taxon>
    </lineage>
</organism>
<protein>
    <submittedName>
        <fullName evidence="2">Uncharacterized protein</fullName>
    </submittedName>
</protein>
<evidence type="ECO:0000313" key="2">
    <source>
        <dbReference type="EMBL" id="GEZ26791.1"/>
    </source>
</evidence>
<dbReference type="AlphaFoldDB" id="A0A699I8F0"/>
<comment type="caution">
    <text evidence="2">The sequence shown here is derived from an EMBL/GenBank/DDBJ whole genome shotgun (WGS) entry which is preliminary data.</text>
</comment>
<feature type="region of interest" description="Disordered" evidence="1">
    <location>
        <begin position="78"/>
        <end position="122"/>
    </location>
</feature>
<proteinExistence type="predicted"/>
<sequence length="207" mass="23830">MNEPQKQNPFTFRERTSPNPQPQALGTTFEAQVQDNMAAHTERMDRFENAIFKQRDEINNMMTEMFGLLKELTAREEENNDDDNAMSDNGIEKADGPDVEMPLKESEKENEAENGTKNEPIKNAKKELTQAEEEEAVEAPNSQHVGFLALGWHLEEIHVTWANLEKKWTRLRLYTIYLEELCIQSMETASQAPIVDVRIFTVTASWI</sequence>
<reference evidence="2" key="1">
    <citation type="journal article" date="2019" name="Sci. Rep.">
        <title>Draft genome of Tanacetum cinerariifolium, the natural source of mosquito coil.</title>
        <authorList>
            <person name="Yamashiro T."/>
            <person name="Shiraishi A."/>
            <person name="Satake H."/>
            <person name="Nakayama K."/>
        </authorList>
    </citation>
    <scope>NUCLEOTIDE SEQUENCE</scope>
</reference>
<accession>A0A699I8F0</accession>
<feature type="compositionally biased region" description="Basic and acidic residues" evidence="1">
    <location>
        <begin position="90"/>
        <end position="122"/>
    </location>
</feature>
<dbReference type="EMBL" id="BKCJ010259081">
    <property type="protein sequence ID" value="GEZ26791.1"/>
    <property type="molecule type" value="Genomic_DNA"/>
</dbReference>
<feature type="compositionally biased region" description="Polar residues" evidence="1">
    <location>
        <begin position="1"/>
        <end position="10"/>
    </location>
</feature>
<evidence type="ECO:0000256" key="1">
    <source>
        <dbReference type="SAM" id="MobiDB-lite"/>
    </source>
</evidence>
<feature type="region of interest" description="Disordered" evidence="1">
    <location>
        <begin position="1"/>
        <end position="24"/>
    </location>
</feature>
<name>A0A699I8F0_TANCI</name>
<gene>
    <name evidence="2" type="ORF">Tci_498764</name>
</gene>